<comment type="caution">
    <text evidence="1">The sequence shown here is derived from an EMBL/GenBank/DDBJ whole genome shotgun (WGS) entry which is preliminary data.</text>
</comment>
<evidence type="ECO:0000313" key="1">
    <source>
        <dbReference type="EMBL" id="GIY74422.1"/>
    </source>
</evidence>
<organism evidence="1 2">
    <name type="scientific">Caerostris extrusa</name>
    <name type="common">Bark spider</name>
    <name type="synonym">Caerostris bankana</name>
    <dbReference type="NCBI Taxonomy" id="172846"/>
    <lineage>
        <taxon>Eukaryota</taxon>
        <taxon>Metazoa</taxon>
        <taxon>Ecdysozoa</taxon>
        <taxon>Arthropoda</taxon>
        <taxon>Chelicerata</taxon>
        <taxon>Arachnida</taxon>
        <taxon>Araneae</taxon>
        <taxon>Araneomorphae</taxon>
        <taxon>Entelegynae</taxon>
        <taxon>Araneoidea</taxon>
        <taxon>Araneidae</taxon>
        <taxon>Caerostris</taxon>
    </lineage>
</organism>
<proteinExistence type="predicted"/>
<keyword evidence="2" id="KW-1185">Reference proteome</keyword>
<accession>A0AAV4VVG0</accession>
<dbReference type="Proteomes" id="UP001054945">
    <property type="component" value="Unassembled WGS sequence"/>
</dbReference>
<gene>
    <name evidence="1" type="ORF">CEXT_183091</name>
</gene>
<dbReference type="EMBL" id="BPLR01015218">
    <property type="protein sequence ID" value="GIY74422.1"/>
    <property type="molecule type" value="Genomic_DNA"/>
</dbReference>
<sequence length="107" mass="12680">MTYKFNRLVSKPCRNIRVFPPQSPFNISLWRNLFFASMWKILKQGHKHSILCKTNVRTIIRMNLYYHNCTVWSSGLLNIGINMDAMEMVDFSRDIKVAVCKETCRFD</sequence>
<protein>
    <submittedName>
        <fullName evidence="1">Uncharacterized protein</fullName>
    </submittedName>
</protein>
<evidence type="ECO:0000313" key="2">
    <source>
        <dbReference type="Proteomes" id="UP001054945"/>
    </source>
</evidence>
<name>A0AAV4VVG0_CAEEX</name>
<reference evidence="1 2" key="1">
    <citation type="submission" date="2021-06" db="EMBL/GenBank/DDBJ databases">
        <title>Caerostris extrusa draft genome.</title>
        <authorList>
            <person name="Kono N."/>
            <person name="Arakawa K."/>
        </authorList>
    </citation>
    <scope>NUCLEOTIDE SEQUENCE [LARGE SCALE GENOMIC DNA]</scope>
</reference>
<dbReference type="AlphaFoldDB" id="A0AAV4VVG0"/>